<dbReference type="Proteomes" id="UP000805614">
    <property type="component" value="Unassembled WGS sequence"/>
</dbReference>
<sequence length="340" mass="35991">MEVKGARTSARPTLEEVAARAGVGRGTVSRVINGSPKVSPQARESVLQAISELGYVPNRAARSLVTRRTDTVALVISESEQRLFGEPFFAGIVRGISNALADTGLQLLLTLSQSATQHAQLEQYLTGQHVDGVLLISLHRGDPLPGRLESGGVPTVLGGRPPGIDPISYVDVDNLGGARQAVDHLIRQGRRRIATIAGPQDMGVGINRLEGYREALSEAGLPELIVFGDFSDASGAAATADLLDRDPELDAVFAASDPMALGAMRVLKERGRRVPEDVAVIGFDDSIDAPFAAPPLTSVHQSVEGMGEEMARLLIARIRGEALADPVVILDTHLVVRESA</sequence>
<evidence type="ECO:0000259" key="4">
    <source>
        <dbReference type="PROSITE" id="PS50932"/>
    </source>
</evidence>
<dbReference type="EMBL" id="JABVEC010000053">
    <property type="protein sequence ID" value="MBC6470975.1"/>
    <property type="molecule type" value="Genomic_DNA"/>
</dbReference>
<dbReference type="InterPro" id="IPR046335">
    <property type="entry name" value="LacI/GalR-like_sensor"/>
</dbReference>
<keyword evidence="6" id="KW-1185">Reference proteome</keyword>
<gene>
    <name evidence="5" type="ORF">HKK74_36615</name>
</gene>
<evidence type="ECO:0000256" key="2">
    <source>
        <dbReference type="ARBA" id="ARBA00023125"/>
    </source>
</evidence>
<keyword evidence="3" id="KW-0804">Transcription</keyword>
<dbReference type="Gene3D" id="3.40.50.2300">
    <property type="match status" value="2"/>
</dbReference>
<dbReference type="CDD" id="cd01392">
    <property type="entry name" value="HTH_LacI"/>
    <property type="match status" value="1"/>
</dbReference>
<dbReference type="PROSITE" id="PS50932">
    <property type="entry name" value="HTH_LACI_2"/>
    <property type="match status" value="1"/>
</dbReference>
<dbReference type="InterPro" id="IPR010982">
    <property type="entry name" value="Lambda_DNA-bd_dom_sf"/>
</dbReference>
<dbReference type="PANTHER" id="PTHR30146:SF109">
    <property type="entry name" value="HTH-TYPE TRANSCRIPTIONAL REGULATOR GALS"/>
    <property type="match status" value="1"/>
</dbReference>
<dbReference type="SMART" id="SM00354">
    <property type="entry name" value="HTH_LACI"/>
    <property type="match status" value="1"/>
</dbReference>
<dbReference type="SUPFAM" id="SSF47413">
    <property type="entry name" value="lambda repressor-like DNA-binding domains"/>
    <property type="match status" value="1"/>
</dbReference>
<dbReference type="PANTHER" id="PTHR30146">
    <property type="entry name" value="LACI-RELATED TRANSCRIPTIONAL REPRESSOR"/>
    <property type="match status" value="1"/>
</dbReference>
<evidence type="ECO:0000313" key="6">
    <source>
        <dbReference type="Proteomes" id="UP000805614"/>
    </source>
</evidence>
<dbReference type="InterPro" id="IPR000843">
    <property type="entry name" value="HTH_LacI"/>
</dbReference>
<dbReference type="Pfam" id="PF13377">
    <property type="entry name" value="Peripla_BP_3"/>
    <property type="match status" value="1"/>
</dbReference>
<dbReference type="GO" id="GO:0003677">
    <property type="term" value="F:DNA binding"/>
    <property type="evidence" value="ECO:0007669"/>
    <property type="project" value="UniProtKB-KW"/>
</dbReference>
<dbReference type="CDD" id="cd06267">
    <property type="entry name" value="PBP1_LacI_sugar_binding-like"/>
    <property type="match status" value="1"/>
</dbReference>
<dbReference type="PROSITE" id="PS00356">
    <property type="entry name" value="HTH_LACI_1"/>
    <property type="match status" value="1"/>
</dbReference>
<dbReference type="InterPro" id="IPR028082">
    <property type="entry name" value="Peripla_BP_I"/>
</dbReference>
<feature type="domain" description="HTH lacI-type" evidence="4">
    <location>
        <begin position="12"/>
        <end position="66"/>
    </location>
</feature>
<evidence type="ECO:0000256" key="1">
    <source>
        <dbReference type="ARBA" id="ARBA00023015"/>
    </source>
</evidence>
<protein>
    <submittedName>
        <fullName evidence="5">LacI family DNA-binding transcriptional regulator</fullName>
    </submittedName>
</protein>
<evidence type="ECO:0000256" key="3">
    <source>
        <dbReference type="ARBA" id="ARBA00023163"/>
    </source>
</evidence>
<keyword evidence="2 5" id="KW-0238">DNA-binding</keyword>
<proteinExistence type="predicted"/>
<dbReference type="Gene3D" id="1.10.260.40">
    <property type="entry name" value="lambda repressor-like DNA-binding domains"/>
    <property type="match status" value="1"/>
</dbReference>
<accession>A0ABR7M1I0</accession>
<comment type="caution">
    <text evidence="5">The sequence shown here is derived from an EMBL/GenBank/DDBJ whole genome shotgun (WGS) entry which is preliminary data.</text>
</comment>
<organism evidence="5 6">
    <name type="scientific">Actinomadura alba</name>
    <dbReference type="NCBI Taxonomy" id="406431"/>
    <lineage>
        <taxon>Bacteria</taxon>
        <taxon>Bacillati</taxon>
        <taxon>Actinomycetota</taxon>
        <taxon>Actinomycetes</taxon>
        <taxon>Streptosporangiales</taxon>
        <taxon>Thermomonosporaceae</taxon>
        <taxon>Actinomadura</taxon>
    </lineage>
</organism>
<reference evidence="5 6" key="1">
    <citation type="submission" date="2020-06" db="EMBL/GenBank/DDBJ databases">
        <title>Actinomadura xiongansis sp. nov., isolated from soil of Baiyangdian.</title>
        <authorList>
            <person name="Zhang X."/>
        </authorList>
    </citation>
    <scope>NUCLEOTIDE SEQUENCE [LARGE SCALE GENOMIC DNA]</scope>
    <source>
        <strain evidence="5 6">HBUM206468</strain>
    </source>
</reference>
<evidence type="ECO:0000313" key="5">
    <source>
        <dbReference type="EMBL" id="MBC6470975.1"/>
    </source>
</evidence>
<keyword evidence="1" id="KW-0805">Transcription regulation</keyword>
<dbReference type="Pfam" id="PF00356">
    <property type="entry name" value="LacI"/>
    <property type="match status" value="1"/>
</dbReference>
<dbReference type="RefSeq" id="WP_187248016.1">
    <property type="nucleotide sequence ID" value="NZ_BAAAOK010000017.1"/>
</dbReference>
<dbReference type="SUPFAM" id="SSF53822">
    <property type="entry name" value="Periplasmic binding protein-like I"/>
    <property type="match status" value="1"/>
</dbReference>
<name>A0ABR7M1I0_9ACTN</name>